<evidence type="ECO:0000259" key="3">
    <source>
        <dbReference type="PROSITE" id="PS50104"/>
    </source>
</evidence>
<dbReference type="InterPro" id="IPR036609">
    <property type="entry name" value="LCCL_sf"/>
</dbReference>
<dbReference type="SUPFAM" id="SSF52200">
    <property type="entry name" value="Toll/Interleukin receptor TIR domain"/>
    <property type="match status" value="1"/>
</dbReference>
<evidence type="ECO:0000313" key="5">
    <source>
        <dbReference type="EMBL" id="CAL93881.1"/>
    </source>
</evidence>
<dbReference type="Pfam" id="PF13676">
    <property type="entry name" value="TIR_2"/>
    <property type="match status" value="1"/>
</dbReference>
<gene>
    <name evidence="5" type="ordered locus">azo1264</name>
</gene>
<reference evidence="5 6" key="1">
    <citation type="journal article" date="2006" name="Nat. Biotechnol.">
        <title>Complete genome of the mutualistic, N2-fixing grass endophyte Azoarcus sp. strain BH72.</title>
        <authorList>
            <person name="Krause A."/>
            <person name="Ramakumar A."/>
            <person name="Bartels D."/>
            <person name="Battistoni F."/>
            <person name="Bekel T."/>
            <person name="Boch J."/>
            <person name="Boehm M."/>
            <person name="Friedrich F."/>
            <person name="Hurek T."/>
            <person name="Krause L."/>
            <person name="Linke B."/>
            <person name="McHardy A.C."/>
            <person name="Sarkar A."/>
            <person name="Schneiker S."/>
            <person name="Syed A.A."/>
            <person name="Thauer R."/>
            <person name="Vorhoelter F.-J."/>
            <person name="Weidner S."/>
            <person name="Puehler A."/>
            <person name="Reinhold-Hurek B."/>
            <person name="Kaiser O."/>
            <person name="Goesmann A."/>
        </authorList>
    </citation>
    <scope>NUCLEOTIDE SEQUENCE [LARGE SCALE GENOMIC DNA]</scope>
    <source>
        <strain evidence="5 6">BH72</strain>
    </source>
</reference>
<dbReference type="PANTHER" id="PTHR31331">
    <property type="entry name" value="LCCL DOMAIN PROTEIN (AFU_ORTHOLOGUE AFUA_5G08630)"/>
    <property type="match status" value="1"/>
</dbReference>
<evidence type="ECO:0000259" key="4">
    <source>
        <dbReference type="PROSITE" id="PS50820"/>
    </source>
</evidence>
<organism evidence="5 6">
    <name type="scientific">Azoarcus sp. (strain BH72)</name>
    <dbReference type="NCBI Taxonomy" id="418699"/>
    <lineage>
        <taxon>Bacteria</taxon>
        <taxon>Pseudomonadati</taxon>
        <taxon>Pseudomonadota</taxon>
        <taxon>Betaproteobacteria</taxon>
        <taxon>Rhodocyclales</taxon>
        <taxon>Zoogloeaceae</taxon>
        <taxon>Azoarcus</taxon>
    </lineage>
</organism>
<feature type="domain" description="LCCL" evidence="4">
    <location>
        <begin position="359"/>
        <end position="410"/>
    </location>
</feature>
<dbReference type="KEGG" id="azo:azo1264"/>
<sequence length="423" mass="44049">MSRKAFISHASEDARIATALCAFLEGAGVPCWIAPRDVTPGREYAEEILDGIEGCAVFVLLLSAQANRSPFVRRELERAASKDKPLFLVRIEEVQPDRSLELFVSSEHWIDAWAPPLETHWARLANAIRGERAVAPPAQAARRPSAATKMVGLGAGLGVLMSLLAVGVWSWLTPAHEEAGGSTSAAQPSATLVTPAGPLVATATGPAAPPAGSAAPEASAAAADDGAEPCPGYYAINPQLPSPYACTCGTVVSSQGSVWGSDIYTADSALCKAAVHAGVIPRSGGRVVVERVDGRELYVGTSRNGIGTSDYGPHHPAIHFVGSAQPAQPEPCPTFLAINPNLATPHVCRCAAGDTLQGSVWGSDPYTADSRLCRAAVHAGRIGTEGGTVTVVYADGRAMYSGSERNGVRSSDYGAYPLSIRFQ</sequence>
<keyword evidence="2 5" id="KW-0812">Transmembrane</keyword>
<dbReference type="eggNOG" id="COG2815">
    <property type="taxonomic scope" value="Bacteria"/>
</dbReference>
<dbReference type="HOGENOM" id="CLU_648372_0_0_4"/>
<proteinExistence type="predicted"/>
<feature type="region of interest" description="Disordered" evidence="1">
    <location>
        <begin position="201"/>
        <end position="220"/>
    </location>
</feature>
<dbReference type="SMART" id="SM00603">
    <property type="entry name" value="LCCL"/>
    <property type="match status" value="2"/>
</dbReference>
<dbReference type="PROSITE" id="PS50820">
    <property type="entry name" value="LCCL"/>
    <property type="match status" value="2"/>
</dbReference>
<keyword evidence="2" id="KW-1133">Transmembrane helix</keyword>
<evidence type="ECO:0000256" key="2">
    <source>
        <dbReference type="SAM" id="Phobius"/>
    </source>
</evidence>
<feature type="domain" description="TIR" evidence="3">
    <location>
        <begin position="1"/>
        <end position="128"/>
    </location>
</feature>
<accession>A1K4X6</accession>
<evidence type="ECO:0000313" key="6">
    <source>
        <dbReference type="Proteomes" id="UP000002588"/>
    </source>
</evidence>
<keyword evidence="6" id="KW-1185">Reference proteome</keyword>
<protein>
    <submittedName>
        <fullName evidence="5">Transmembrane sensor protein</fullName>
    </submittedName>
</protein>
<name>A1K4X6_AZOSB</name>
<dbReference type="InterPro" id="IPR035897">
    <property type="entry name" value="Toll_tir_struct_dom_sf"/>
</dbReference>
<keyword evidence="2" id="KW-0472">Membrane</keyword>
<dbReference type="RefSeq" id="WP_011764997.1">
    <property type="nucleotide sequence ID" value="NC_008702.1"/>
</dbReference>
<dbReference type="Gene3D" id="2.170.130.20">
    <property type="entry name" value="LCCL-like domain"/>
    <property type="match status" value="2"/>
</dbReference>
<dbReference type="InterPro" id="IPR051957">
    <property type="entry name" value="CRISP-LCCL_domain"/>
</dbReference>
<evidence type="ECO:0000256" key="1">
    <source>
        <dbReference type="SAM" id="MobiDB-lite"/>
    </source>
</evidence>
<dbReference type="Gene3D" id="3.40.50.10140">
    <property type="entry name" value="Toll/interleukin-1 receptor homology (TIR) domain"/>
    <property type="match status" value="1"/>
</dbReference>
<dbReference type="AlphaFoldDB" id="A1K4X6"/>
<dbReference type="PROSITE" id="PS50104">
    <property type="entry name" value="TIR"/>
    <property type="match status" value="1"/>
</dbReference>
<feature type="domain" description="LCCL" evidence="4">
    <location>
        <begin position="257"/>
        <end position="306"/>
    </location>
</feature>
<dbReference type="SMART" id="SM00255">
    <property type="entry name" value="TIR"/>
    <property type="match status" value="1"/>
</dbReference>
<dbReference type="Pfam" id="PF03815">
    <property type="entry name" value="LCCL"/>
    <property type="match status" value="2"/>
</dbReference>
<dbReference type="GO" id="GO:0007165">
    <property type="term" value="P:signal transduction"/>
    <property type="evidence" value="ECO:0007669"/>
    <property type="project" value="InterPro"/>
</dbReference>
<dbReference type="SUPFAM" id="SSF69848">
    <property type="entry name" value="LCCL domain"/>
    <property type="match status" value="2"/>
</dbReference>
<dbReference type="InterPro" id="IPR004043">
    <property type="entry name" value="LCCL"/>
</dbReference>
<feature type="transmembrane region" description="Helical" evidence="2">
    <location>
        <begin position="151"/>
        <end position="172"/>
    </location>
</feature>
<dbReference type="STRING" id="62928.azo1264"/>
<dbReference type="InterPro" id="IPR000157">
    <property type="entry name" value="TIR_dom"/>
</dbReference>
<dbReference type="PANTHER" id="PTHR31331:SF1">
    <property type="entry name" value="CYSTEINE RICH SECRETORY PROTEIN LCCL DOMAIN CONTAINING 2"/>
    <property type="match status" value="1"/>
</dbReference>
<dbReference type="EMBL" id="AM406670">
    <property type="protein sequence ID" value="CAL93881.1"/>
    <property type="molecule type" value="Genomic_DNA"/>
</dbReference>
<dbReference type="Proteomes" id="UP000002588">
    <property type="component" value="Chromosome"/>
</dbReference>